<proteinExistence type="predicted"/>
<evidence type="ECO:0000313" key="2">
    <source>
        <dbReference type="EMBL" id="GBN73352.1"/>
    </source>
</evidence>
<dbReference type="PANTHER" id="PTHR47326:SF1">
    <property type="entry name" value="HTH PSQ-TYPE DOMAIN-CONTAINING PROTEIN"/>
    <property type="match status" value="1"/>
</dbReference>
<comment type="caution">
    <text evidence="2">The sequence shown here is derived from an EMBL/GenBank/DDBJ whole genome shotgun (WGS) entry which is preliminary data.</text>
</comment>
<keyword evidence="3" id="KW-1185">Reference proteome</keyword>
<dbReference type="PANTHER" id="PTHR47326">
    <property type="entry name" value="TRANSPOSABLE ELEMENT TC3 TRANSPOSASE-LIKE PROTEIN"/>
    <property type="match status" value="1"/>
</dbReference>
<sequence>MHHWTEESSKFYFTHSDNPSKSGQAPTVVVSTNSTRSGDDFVFMQDDTLPRFHHEVQQYLYDIILTRCNFYLWGYIKDSVYAPPMPATLQDLRDRIVTAVISITRDQLFS</sequence>
<feature type="region of interest" description="Disordered" evidence="1">
    <location>
        <begin position="1"/>
        <end position="27"/>
    </location>
</feature>
<gene>
    <name evidence="2" type="ORF">AVEN_114918_1</name>
</gene>
<dbReference type="EMBL" id="BGPR01016535">
    <property type="protein sequence ID" value="GBN73352.1"/>
    <property type="molecule type" value="Genomic_DNA"/>
</dbReference>
<dbReference type="InterPro" id="IPR036397">
    <property type="entry name" value="RNaseH_sf"/>
</dbReference>
<organism evidence="2 3">
    <name type="scientific">Araneus ventricosus</name>
    <name type="common">Orbweaver spider</name>
    <name type="synonym">Epeira ventricosa</name>
    <dbReference type="NCBI Taxonomy" id="182803"/>
    <lineage>
        <taxon>Eukaryota</taxon>
        <taxon>Metazoa</taxon>
        <taxon>Ecdysozoa</taxon>
        <taxon>Arthropoda</taxon>
        <taxon>Chelicerata</taxon>
        <taxon>Arachnida</taxon>
        <taxon>Araneae</taxon>
        <taxon>Araneomorphae</taxon>
        <taxon>Entelegynae</taxon>
        <taxon>Araneoidea</taxon>
        <taxon>Araneidae</taxon>
        <taxon>Araneus</taxon>
    </lineage>
</organism>
<protein>
    <submittedName>
        <fullName evidence="2">Uncharacterized protein</fullName>
    </submittedName>
</protein>
<feature type="compositionally biased region" description="Polar residues" evidence="1">
    <location>
        <begin position="15"/>
        <end position="27"/>
    </location>
</feature>
<dbReference type="Proteomes" id="UP000499080">
    <property type="component" value="Unassembled WGS sequence"/>
</dbReference>
<dbReference type="GO" id="GO:0003676">
    <property type="term" value="F:nucleic acid binding"/>
    <property type="evidence" value="ECO:0007669"/>
    <property type="project" value="InterPro"/>
</dbReference>
<dbReference type="Gene3D" id="3.30.420.10">
    <property type="entry name" value="Ribonuclease H-like superfamily/Ribonuclease H"/>
    <property type="match status" value="1"/>
</dbReference>
<name>A0A4Y2RC60_ARAVE</name>
<dbReference type="AlphaFoldDB" id="A0A4Y2RC60"/>
<evidence type="ECO:0000256" key="1">
    <source>
        <dbReference type="SAM" id="MobiDB-lite"/>
    </source>
</evidence>
<evidence type="ECO:0000313" key="3">
    <source>
        <dbReference type="Proteomes" id="UP000499080"/>
    </source>
</evidence>
<accession>A0A4Y2RC60</accession>
<dbReference type="OrthoDB" id="6471071at2759"/>
<reference evidence="2 3" key="1">
    <citation type="journal article" date="2019" name="Sci. Rep.">
        <title>Orb-weaving spider Araneus ventricosus genome elucidates the spidroin gene catalogue.</title>
        <authorList>
            <person name="Kono N."/>
            <person name="Nakamura H."/>
            <person name="Ohtoshi R."/>
            <person name="Moran D.A.P."/>
            <person name="Shinohara A."/>
            <person name="Yoshida Y."/>
            <person name="Fujiwara M."/>
            <person name="Mori M."/>
            <person name="Tomita M."/>
            <person name="Arakawa K."/>
        </authorList>
    </citation>
    <scope>NUCLEOTIDE SEQUENCE [LARGE SCALE GENOMIC DNA]</scope>
</reference>